<evidence type="ECO:0000313" key="2">
    <source>
        <dbReference type="EMBL" id="KAK1729348.1"/>
    </source>
</evidence>
<name>A0AAD8XL65_GLOAC</name>
<protein>
    <submittedName>
        <fullName evidence="2">Uncharacterized protein</fullName>
    </submittedName>
</protein>
<evidence type="ECO:0000256" key="1">
    <source>
        <dbReference type="SAM" id="MobiDB-lite"/>
    </source>
</evidence>
<dbReference type="AlphaFoldDB" id="A0AAD8XL65"/>
<dbReference type="GeneID" id="85387201"/>
<feature type="region of interest" description="Disordered" evidence="1">
    <location>
        <begin position="55"/>
        <end position="87"/>
    </location>
</feature>
<organism evidence="2 3">
    <name type="scientific">Glomerella acutata</name>
    <name type="common">Colletotrichum acutatum</name>
    <dbReference type="NCBI Taxonomy" id="27357"/>
    <lineage>
        <taxon>Eukaryota</taxon>
        <taxon>Fungi</taxon>
        <taxon>Dikarya</taxon>
        <taxon>Ascomycota</taxon>
        <taxon>Pezizomycotina</taxon>
        <taxon>Sordariomycetes</taxon>
        <taxon>Hypocreomycetidae</taxon>
        <taxon>Glomerellales</taxon>
        <taxon>Glomerellaceae</taxon>
        <taxon>Colletotrichum</taxon>
        <taxon>Colletotrichum acutatum species complex</taxon>
    </lineage>
</organism>
<dbReference type="RefSeq" id="XP_060369403.1">
    <property type="nucleotide sequence ID" value="XM_060503302.1"/>
</dbReference>
<reference evidence="2" key="1">
    <citation type="submission" date="2021-12" db="EMBL/GenBank/DDBJ databases">
        <title>Comparative genomics, transcriptomics and evolutionary studies reveal genomic signatures of adaptation to plant cell wall in hemibiotrophic fungi.</title>
        <authorList>
            <consortium name="DOE Joint Genome Institute"/>
            <person name="Baroncelli R."/>
            <person name="Diaz J.F."/>
            <person name="Benocci T."/>
            <person name="Peng M."/>
            <person name="Battaglia E."/>
            <person name="Haridas S."/>
            <person name="Andreopoulos W."/>
            <person name="Labutti K."/>
            <person name="Pangilinan J."/>
            <person name="Floch G.L."/>
            <person name="Makela M.R."/>
            <person name="Henrissat B."/>
            <person name="Grigoriev I.V."/>
            <person name="Crouch J.A."/>
            <person name="De Vries R.P."/>
            <person name="Sukno S.A."/>
            <person name="Thon M.R."/>
        </authorList>
    </citation>
    <scope>NUCLEOTIDE SEQUENCE</scope>
    <source>
        <strain evidence="2">CBS 112980</strain>
    </source>
</reference>
<proteinExistence type="predicted"/>
<comment type="caution">
    <text evidence="2">The sequence shown here is derived from an EMBL/GenBank/DDBJ whole genome shotgun (WGS) entry which is preliminary data.</text>
</comment>
<sequence>MKGKTILTLVIATLQDTNFTRKKKNIRMKKTKQNTHKNPAVPDSLLQTAAAIGDPTATTTIDDGKAAPRLRTAPSQPSRFPSLPSNTLRSPLDCRRSLTCHIAAVAGPGVFGLGVG</sequence>
<dbReference type="EMBL" id="JAHMHS010000012">
    <property type="protein sequence ID" value="KAK1729348.1"/>
    <property type="molecule type" value="Genomic_DNA"/>
</dbReference>
<accession>A0AAD8XL65</accession>
<gene>
    <name evidence="2" type="ORF">BDZ83DRAFT_51242</name>
</gene>
<keyword evidence="3" id="KW-1185">Reference proteome</keyword>
<dbReference type="Proteomes" id="UP001244207">
    <property type="component" value="Unassembled WGS sequence"/>
</dbReference>
<feature type="compositionally biased region" description="Polar residues" evidence="1">
    <location>
        <begin position="73"/>
        <end position="87"/>
    </location>
</feature>
<evidence type="ECO:0000313" key="3">
    <source>
        <dbReference type="Proteomes" id="UP001244207"/>
    </source>
</evidence>